<sequence length="308" mass="33238">MIITVTLNPAVDHSIEVDGFKPGLVNKASKTYKKAGGKGINVSKTISYAGGKTTATGFLGGNTGEWISRELKNAGIIDKFIFTDKSTRTNIKIVDTATEEVTDINEKGDELDSMYLDSLESSLYSMINVGDMVVLSGSLPGGMSESVYETMILKSREKGAKVVLDATQEALKLALRAKPFMIKPNIHELEEIFDNPLDSIESIKEACYKFIDSGVNVVLLSMGGEGALLVTRDFVKKIDGIKVKVKNTVGAGDSMVGSFVYKYEQTGNLEEAFKYAVATATVHVGEGTTLGNLDLIKGYLDQITVYSV</sequence>
<dbReference type="Proteomes" id="UP000184251">
    <property type="component" value="Unassembled WGS sequence"/>
</dbReference>
<reference evidence="8 9" key="1">
    <citation type="submission" date="2016-11" db="EMBL/GenBank/DDBJ databases">
        <authorList>
            <person name="Jaros S."/>
            <person name="Januszkiewicz K."/>
            <person name="Wedrychowicz H."/>
        </authorList>
    </citation>
    <scope>NUCLEOTIDE SEQUENCE [LARGE SCALE GENOMIC DNA]</scope>
    <source>
        <strain evidence="8 9">DSM 14828</strain>
    </source>
</reference>
<dbReference type="PIRSF" id="PIRSF000535">
    <property type="entry name" value="1PFK/6PFK/LacC"/>
    <property type="match status" value="1"/>
</dbReference>
<dbReference type="UniPathway" id="UPA00704">
    <property type="reaction ID" value="UER00715"/>
</dbReference>
<comment type="pathway">
    <text evidence="6">Carbohydrate metabolism; D-tagatose 6-phosphate degradation; D-glyceraldehyde 3-phosphate and glycerone phosphate from D-tagatose 6-phosphate: step 1/2.</text>
</comment>
<comment type="catalytic activity">
    <reaction evidence="6">
        <text>D-tagatofuranose 6-phosphate + ATP = D-tagatofuranose 1,6-bisphosphate + ADP + H(+)</text>
        <dbReference type="Rhea" id="RHEA:12420"/>
        <dbReference type="ChEBI" id="CHEBI:15378"/>
        <dbReference type="ChEBI" id="CHEBI:30616"/>
        <dbReference type="ChEBI" id="CHEBI:58694"/>
        <dbReference type="ChEBI" id="CHEBI:58695"/>
        <dbReference type="ChEBI" id="CHEBI:456216"/>
        <dbReference type="EC" id="2.7.1.144"/>
    </reaction>
</comment>
<proteinExistence type="inferred from homology"/>
<dbReference type="GO" id="GO:0009024">
    <property type="term" value="F:tagatose-6-phosphate kinase activity"/>
    <property type="evidence" value="ECO:0007669"/>
    <property type="project" value="UniProtKB-EC"/>
</dbReference>
<evidence type="ECO:0000313" key="9">
    <source>
        <dbReference type="Proteomes" id="UP000184251"/>
    </source>
</evidence>
<dbReference type="InterPro" id="IPR029056">
    <property type="entry name" value="Ribokinase-like"/>
</dbReference>
<dbReference type="RefSeq" id="WP_073269208.1">
    <property type="nucleotide sequence ID" value="NZ_FQTU01000001.1"/>
</dbReference>
<dbReference type="InterPro" id="IPR011611">
    <property type="entry name" value="PfkB_dom"/>
</dbReference>
<evidence type="ECO:0000259" key="7">
    <source>
        <dbReference type="Pfam" id="PF00294"/>
    </source>
</evidence>
<gene>
    <name evidence="8" type="ORF">SAMN02746064_00212</name>
</gene>
<dbReference type="EC" id="2.7.1.144" evidence="6"/>
<evidence type="ECO:0000256" key="4">
    <source>
        <dbReference type="ARBA" id="ARBA00022777"/>
    </source>
</evidence>
<dbReference type="InterPro" id="IPR022463">
    <property type="entry name" value="1-PFruKinase"/>
</dbReference>
<dbReference type="InterPro" id="IPR017583">
    <property type="entry name" value="Tagatose/fructose_Pkinase"/>
</dbReference>
<dbReference type="GO" id="GO:0008662">
    <property type="term" value="F:1-phosphofructokinase activity"/>
    <property type="evidence" value="ECO:0007669"/>
    <property type="project" value="InterPro"/>
</dbReference>
<dbReference type="PANTHER" id="PTHR46566">
    <property type="entry name" value="1-PHOSPHOFRUCTOKINASE-RELATED"/>
    <property type="match status" value="1"/>
</dbReference>
<dbReference type="GO" id="GO:0044281">
    <property type="term" value="P:small molecule metabolic process"/>
    <property type="evidence" value="ECO:0007669"/>
    <property type="project" value="UniProtKB-ARBA"/>
</dbReference>
<dbReference type="NCBIfam" id="TIGR03828">
    <property type="entry name" value="pfkB"/>
    <property type="match status" value="1"/>
</dbReference>
<keyword evidence="9" id="KW-1185">Reference proteome</keyword>
<dbReference type="AlphaFoldDB" id="A0A1M4SCU9"/>
<dbReference type="NCBIfam" id="TIGR03168">
    <property type="entry name" value="1-PFK"/>
    <property type="match status" value="1"/>
</dbReference>
<dbReference type="GO" id="GO:0005524">
    <property type="term" value="F:ATP binding"/>
    <property type="evidence" value="ECO:0007669"/>
    <property type="project" value="UniProtKB-KW"/>
</dbReference>
<comment type="similarity">
    <text evidence="1">Belongs to the carbohydrate kinase pfkB family.</text>
</comment>
<organism evidence="8 9">
    <name type="scientific">Alkalibacter saccharofermentans DSM 14828</name>
    <dbReference type="NCBI Taxonomy" id="1120975"/>
    <lineage>
        <taxon>Bacteria</taxon>
        <taxon>Bacillati</taxon>
        <taxon>Bacillota</taxon>
        <taxon>Clostridia</taxon>
        <taxon>Eubacteriales</taxon>
        <taxon>Eubacteriaceae</taxon>
        <taxon>Alkalibacter</taxon>
    </lineage>
</organism>
<keyword evidence="5 6" id="KW-0067">ATP-binding</keyword>
<dbReference type="Pfam" id="PF00294">
    <property type="entry name" value="PfkB"/>
    <property type="match status" value="1"/>
</dbReference>
<dbReference type="EMBL" id="FQTU01000001">
    <property type="protein sequence ID" value="SHE30030.1"/>
    <property type="molecule type" value="Genomic_DNA"/>
</dbReference>
<evidence type="ECO:0000313" key="8">
    <source>
        <dbReference type="EMBL" id="SHE30030.1"/>
    </source>
</evidence>
<dbReference type="CDD" id="cd01164">
    <property type="entry name" value="FruK_PfkB_like"/>
    <property type="match status" value="1"/>
</dbReference>
<dbReference type="GO" id="GO:0005829">
    <property type="term" value="C:cytosol"/>
    <property type="evidence" value="ECO:0007669"/>
    <property type="project" value="TreeGrafter"/>
</dbReference>
<evidence type="ECO:0000256" key="1">
    <source>
        <dbReference type="ARBA" id="ARBA00005380"/>
    </source>
</evidence>
<dbReference type="GO" id="GO:2001059">
    <property type="term" value="P:D-tagatose 6-phosphate catabolic process"/>
    <property type="evidence" value="ECO:0007669"/>
    <property type="project" value="UniProtKB-UniPathway"/>
</dbReference>
<dbReference type="PANTHER" id="PTHR46566:SF1">
    <property type="entry name" value="1-PHOSPHOFRUCTOKINASE"/>
    <property type="match status" value="1"/>
</dbReference>
<keyword evidence="2 6" id="KW-0808">Transferase</keyword>
<evidence type="ECO:0000256" key="3">
    <source>
        <dbReference type="ARBA" id="ARBA00022741"/>
    </source>
</evidence>
<name>A0A1M4SCU9_9FIRM</name>
<dbReference type="Gene3D" id="3.40.1190.20">
    <property type="match status" value="1"/>
</dbReference>
<dbReference type="FunFam" id="3.40.1190.20:FF:000001">
    <property type="entry name" value="Phosphofructokinase"/>
    <property type="match status" value="1"/>
</dbReference>
<comment type="similarity">
    <text evidence="6">Belongs to the carbohydrate kinase PfkB family. LacC subfamily.</text>
</comment>
<keyword evidence="6" id="KW-0423">Lactose metabolism</keyword>
<evidence type="ECO:0000256" key="5">
    <source>
        <dbReference type="ARBA" id="ARBA00022840"/>
    </source>
</evidence>
<evidence type="ECO:0000256" key="2">
    <source>
        <dbReference type="ARBA" id="ARBA00022679"/>
    </source>
</evidence>
<dbReference type="SUPFAM" id="SSF53613">
    <property type="entry name" value="Ribokinase-like"/>
    <property type="match status" value="1"/>
</dbReference>
<dbReference type="GO" id="GO:0016052">
    <property type="term" value="P:carbohydrate catabolic process"/>
    <property type="evidence" value="ECO:0007669"/>
    <property type="project" value="UniProtKB-ARBA"/>
</dbReference>
<dbReference type="STRING" id="1120975.SAMN02746064_00212"/>
<evidence type="ECO:0000256" key="6">
    <source>
        <dbReference type="PIRNR" id="PIRNR000535"/>
    </source>
</evidence>
<keyword evidence="3 6" id="KW-0547">Nucleotide-binding</keyword>
<dbReference type="OrthoDB" id="9801219at2"/>
<keyword evidence="4 8" id="KW-0418">Kinase</keyword>
<feature type="domain" description="Carbohydrate kinase PfkB" evidence="7">
    <location>
        <begin position="7"/>
        <end position="287"/>
    </location>
</feature>
<accession>A0A1M4SCU9</accession>
<dbReference type="GO" id="GO:0005988">
    <property type="term" value="P:lactose metabolic process"/>
    <property type="evidence" value="ECO:0007669"/>
    <property type="project" value="UniProtKB-KW"/>
</dbReference>
<protein>
    <recommendedName>
        <fullName evidence="6">Tagatose-6-phosphate kinase</fullName>
        <ecNumber evidence="6">2.7.1.144</ecNumber>
    </recommendedName>
</protein>